<evidence type="ECO:0008006" key="4">
    <source>
        <dbReference type="Google" id="ProtNLM"/>
    </source>
</evidence>
<keyword evidence="3" id="KW-1185">Reference proteome</keyword>
<dbReference type="PANTHER" id="PTHR47842">
    <property type="entry name" value="EXPRESSED PROTEIN"/>
    <property type="match status" value="1"/>
</dbReference>
<sequence>MAFLSLSHKSCTSKWPTAPITTSTMTATIAPDATASSTLNILLYVHGFRGSGRSFARFPIDLERRLHQHGFVSHVFPRFDCRHQLGAATLGVCNYLRRLALGYNVDQADAAVASDAEAAAAVEDQQKQQQQQEGNDGSDMSMTEAMANIDLQADGVPTSRVPTAPAFSFPTADPSATTSRALHKVPAPIKTVRVVLIAHSMGGLVVADALRVLMDPTHSHHALGLDESILPLGVIALDTPYFSLSEDLLDMATAPASQALDFAQTLSAPLPWWAKAGLAVATAVGSMVVAARHGGQYREFLTPLLMESIDERVQRVQFMLDRGVPFKCYYPEVKRPGSTTRTFIFLPAELPEGVRACFTPIPTTLPNPVEAHVHIFDPQENPVHYGFLLADVTDDIRAWLDREPGLEQEQEPEEEALD</sequence>
<protein>
    <recommendedName>
        <fullName evidence="4">AB hydrolase-1 domain-containing protein</fullName>
    </recommendedName>
</protein>
<dbReference type="Proteomes" id="UP000054350">
    <property type="component" value="Unassembled WGS sequence"/>
</dbReference>
<evidence type="ECO:0000256" key="1">
    <source>
        <dbReference type="SAM" id="MobiDB-lite"/>
    </source>
</evidence>
<feature type="region of interest" description="Disordered" evidence="1">
    <location>
        <begin position="121"/>
        <end position="140"/>
    </location>
</feature>
<dbReference type="VEuPathDB" id="FungiDB:AMAG_03326"/>
<dbReference type="InterPro" id="IPR029058">
    <property type="entry name" value="AB_hydrolase_fold"/>
</dbReference>
<dbReference type="AlphaFoldDB" id="A0A0L0S9A4"/>
<feature type="compositionally biased region" description="Low complexity" evidence="1">
    <location>
        <begin position="121"/>
        <end position="133"/>
    </location>
</feature>
<dbReference type="EMBL" id="GG745334">
    <property type="protein sequence ID" value="KNE58970.1"/>
    <property type="molecule type" value="Genomic_DNA"/>
</dbReference>
<reference evidence="3" key="2">
    <citation type="submission" date="2009-11" db="EMBL/GenBank/DDBJ databases">
        <title>The Genome Sequence of Allomyces macrogynus strain ATCC 38327.</title>
        <authorList>
            <consortium name="The Broad Institute Genome Sequencing Platform"/>
            <person name="Russ C."/>
            <person name="Cuomo C."/>
            <person name="Shea T."/>
            <person name="Young S.K."/>
            <person name="Zeng Q."/>
            <person name="Koehrsen M."/>
            <person name="Haas B."/>
            <person name="Borodovsky M."/>
            <person name="Guigo R."/>
            <person name="Alvarado L."/>
            <person name="Berlin A."/>
            <person name="Borenstein D."/>
            <person name="Chen Z."/>
            <person name="Engels R."/>
            <person name="Freedman E."/>
            <person name="Gellesch M."/>
            <person name="Goldberg J."/>
            <person name="Griggs A."/>
            <person name="Gujja S."/>
            <person name="Heiman D."/>
            <person name="Hepburn T."/>
            <person name="Howarth C."/>
            <person name="Jen D."/>
            <person name="Larson L."/>
            <person name="Lewis B."/>
            <person name="Mehta T."/>
            <person name="Park D."/>
            <person name="Pearson M."/>
            <person name="Roberts A."/>
            <person name="Saif S."/>
            <person name="Shenoy N."/>
            <person name="Sisk P."/>
            <person name="Stolte C."/>
            <person name="Sykes S."/>
            <person name="Walk T."/>
            <person name="White J."/>
            <person name="Yandava C."/>
            <person name="Burger G."/>
            <person name="Gray M.W."/>
            <person name="Holland P.W.H."/>
            <person name="King N."/>
            <person name="Lang F.B.F."/>
            <person name="Roger A.J."/>
            <person name="Ruiz-Trillo I."/>
            <person name="Lander E."/>
            <person name="Nusbaum C."/>
        </authorList>
    </citation>
    <scope>NUCLEOTIDE SEQUENCE [LARGE SCALE GENOMIC DNA]</scope>
    <source>
        <strain evidence="3">ATCC 38327</strain>
    </source>
</reference>
<evidence type="ECO:0000313" key="3">
    <source>
        <dbReference type="Proteomes" id="UP000054350"/>
    </source>
</evidence>
<gene>
    <name evidence="2" type="ORF">AMAG_03326</name>
</gene>
<reference evidence="2 3" key="1">
    <citation type="submission" date="2009-11" db="EMBL/GenBank/DDBJ databases">
        <title>Annotation of Allomyces macrogynus ATCC 38327.</title>
        <authorList>
            <consortium name="The Broad Institute Genome Sequencing Platform"/>
            <person name="Russ C."/>
            <person name="Cuomo C."/>
            <person name="Burger G."/>
            <person name="Gray M.W."/>
            <person name="Holland P.W.H."/>
            <person name="King N."/>
            <person name="Lang F.B.F."/>
            <person name="Roger A.J."/>
            <person name="Ruiz-Trillo I."/>
            <person name="Young S.K."/>
            <person name="Zeng Q."/>
            <person name="Gargeya S."/>
            <person name="Fitzgerald M."/>
            <person name="Haas B."/>
            <person name="Abouelleil A."/>
            <person name="Alvarado L."/>
            <person name="Arachchi H.M."/>
            <person name="Berlin A."/>
            <person name="Chapman S.B."/>
            <person name="Gearin G."/>
            <person name="Goldberg J."/>
            <person name="Griggs A."/>
            <person name="Gujja S."/>
            <person name="Hansen M."/>
            <person name="Heiman D."/>
            <person name="Howarth C."/>
            <person name="Larimer J."/>
            <person name="Lui A."/>
            <person name="MacDonald P.J.P."/>
            <person name="McCowen C."/>
            <person name="Montmayeur A."/>
            <person name="Murphy C."/>
            <person name="Neiman D."/>
            <person name="Pearson M."/>
            <person name="Priest M."/>
            <person name="Roberts A."/>
            <person name="Saif S."/>
            <person name="Shea T."/>
            <person name="Sisk P."/>
            <person name="Stolte C."/>
            <person name="Sykes S."/>
            <person name="Wortman J."/>
            <person name="Nusbaum C."/>
            <person name="Birren B."/>
        </authorList>
    </citation>
    <scope>NUCLEOTIDE SEQUENCE [LARGE SCALE GENOMIC DNA]</scope>
    <source>
        <strain evidence="2 3">ATCC 38327</strain>
    </source>
</reference>
<dbReference type="STRING" id="578462.A0A0L0S9A4"/>
<dbReference type="OrthoDB" id="442243at2759"/>
<name>A0A0L0S9A4_ALLM3</name>
<dbReference type="SUPFAM" id="SSF53474">
    <property type="entry name" value="alpha/beta-Hydrolases"/>
    <property type="match status" value="1"/>
</dbReference>
<accession>A0A0L0S9A4</accession>
<proteinExistence type="predicted"/>
<evidence type="ECO:0000313" key="2">
    <source>
        <dbReference type="EMBL" id="KNE58970.1"/>
    </source>
</evidence>
<dbReference type="PANTHER" id="PTHR47842:SF1">
    <property type="entry name" value="DUF676 DOMAIN-CONTAINING PROTEIN"/>
    <property type="match status" value="1"/>
</dbReference>
<organism evidence="2 3">
    <name type="scientific">Allomyces macrogynus (strain ATCC 38327)</name>
    <name type="common">Allomyces javanicus var. macrogynus</name>
    <dbReference type="NCBI Taxonomy" id="578462"/>
    <lineage>
        <taxon>Eukaryota</taxon>
        <taxon>Fungi</taxon>
        <taxon>Fungi incertae sedis</taxon>
        <taxon>Blastocladiomycota</taxon>
        <taxon>Blastocladiomycetes</taxon>
        <taxon>Blastocladiales</taxon>
        <taxon>Blastocladiaceae</taxon>
        <taxon>Allomyces</taxon>
    </lineage>
</organism>
<dbReference type="Gene3D" id="3.40.50.1820">
    <property type="entry name" value="alpha/beta hydrolase"/>
    <property type="match status" value="1"/>
</dbReference>